<sequence>MRFTDKVCLVTGGTSGIGQATCIRLGAEGGVVIVLGRDATDGAETVGTITKAGGQAVFMACDLAKPRAIESTVKKVITKYQRVDVLICDAAMMTFDPLIKLPLDQWDLLMQVNLRSLAQLTQLCLPHMPKGSAIVAISSVHAHQTTAGVVPYATSKGAMEAFVRGMSRELNFRQVRINAVAPGAVDTPMLWSNPNVKSGAEKIDKATVGQPEELAAAIAFMASSEASFIHGTTLTVDGAGWRSCNRQPGLRLGIGHSALSSAASLAISKENLEQQEALPAERYSVCLSFS</sequence>
<name>A0ABW2U3E8_9BACT</name>
<evidence type="ECO:0000313" key="1">
    <source>
        <dbReference type="EMBL" id="MFC7667000.1"/>
    </source>
</evidence>
<dbReference type="CDD" id="cd05233">
    <property type="entry name" value="SDR_c"/>
    <property type="match status" value="1"/>
</dbReference>
<dbReference type="PANTHER" id="PTHR43975">
    <property type="entry name" value="ZGC:101858"/>
    <property type="match status" value="1"/>
</dbReference>
<dbReference type="InterPro" id="IPR002347">
    <property type="entry name" value="SDR_fam"/>
</dbReference>
<evidence type="ECO:0000313" key="2">
    <source>
        <dbReference type="Proteomes" id="UP001596513"/>
    </source>
</evidence>
<dbReference type="PANTHER" id="PTHR43975:SF2">
    <property type="entry name" value="EG:BACR7A4.14 PROTEIN-RELATED"/>
    <property type="match status" value="1"/>
</dbReference>
<comment type="caution">
    <text evidence="1">The sequence shown here is derived from an EMBL/GenBank/DDBJ whole genome shotgun (WGS) entry which is preliminary data.</text>
</comment>
<dbReference type="SUPFAM" id="SSF51735">
    <property type="entry name" value="NAD(P)-binding Rossmann-fold domains"/>
    <property type="match status" value="1"/>
</dbReference>
<dbReference type="Pfam" id="PF13561">
    <property type="entry name" value="adh_short_C2"/>
    <property type="match status" value="1"/>
</dbReference>
<keyword evidence="1" id="KW-0560">Oxidoreductase</keyword>
<protein>
    <submittedName>
        <fullName evidence="1">SDR family NAD(P)-dependent oxidoreductase</fullName>
        <ecNumber evidence="1">1.1.1.-</ecNumber>
    </submittedName>
</protein>
<reference evidence="2" key="1">
    <citation type="journal article" date="2019" name="Int. J. Syst. Evol. Microbiol.">
        <title>The Global Catalogue of Microorganisms (GCM) 10K type strain sequencing project: providing services to taxonomists for standard genome sequencing and annotation.</title>
        <authorList>
            <consortium name="The Broad Institute Genomics Platform"/>
            <consortium name="The Broad Institute Genome Sequencing Center for Infectious Disease"/>
            <person name="Wu L."/>
            <person name="Ma J."/>
        </authorList>
    </citation>
    <scope>NUCLEOTIDE SEQUENCE [LARGE SCALE GENOMIC DNA]</scope>
    <source>
        <strain evidence="2">JCM 19635</strain>
    </source>
</reference>
<dbReference type="Gene3D" id="3.40.50.720">
    <property type="entry name" value="NAD(P)-binding Rossmann-like Domain"/>
    <property type="match status" value="1"/>
</dbReference>
<dbReference type="RefSeq" id="WP_380201176.1">
    <property type="nucleotide sequence ID" value="NZ_JBHTEK010000001.1"/>
</dbReference>
<dbReference type="InterPro" id="IPR020904">
    <property type="entry name" value="Sc_DH/Rdtase_CS"/>
</dbReference>
<dbReference type="PRINTS" id="PR00081">
    <property type="entry name" value="GDHRDH"/>
</dbReference>
<keyword evidence="2" id="KW-1185">Reference proteome</keyword>
<dbReference type="EMBL" id="JBHTEK010000001">
    <property type="protein sequence ID" value="MFC7667000.1"/>
    <property type="molecule type" value="Genomic_DNA"/>
</dbReference>
<dbReference type="GO" id="GO:0016491">
    <property type="term" value="F:oxidoreductase activity"/>
    <property type="evidence" value="ECO:0007669"/>
    <property type="project" value="UniProtKB-KW"/>
</dbReference>
<dbReference type="PROSITE" id="PS00061">
    <property type="entry name" value="ADH_SHORT"/>
    <property type="match status" value="1"/>
</dbReference>
<dbReference type="InterPro" id="IPR036291">
    <property type="entry name" value="NAD(P)-bd_dom_sf"/>
</dbReference>
<proteinExistence type="predicted"/>
<accession>A0ABW2U3E8</accession>
<gene>
    <name evidence="1" type="ORF">ACFQT0_05880</name>
</gene>
<dbReference type="EC" id="1.1.1.-" evidence="1"/>
<organism evidence="1 2">
    <name type="scientific">Hymenobacter humi</name>
    <dbReference type="NCBI Taxonomy" id="1411620"/>
    <lineage>
        <taxon>Bacteria</taxon>
        <taxon>Pseudomonadati</taxon>
        <taxon>Bacteroidota</taxon>
        <taxon>Cytophagia</taxon>
        <taxon>Cytophagales</taxon>
        <taxon>Hymenobacteraceae</taxon>
        <taxon>Hymenobacter</taxon>
    </lineage>
</organism>
<dbReference type="Proteomes" id="UP001596513">
    <property type="component" value="Unassembled WGS sequence"/>
</dbReference>